<dbReference type="PANTHER" id="PTHR37984:SF5">
    <property type="entry name" value="PROTEIN NYNRIN-LIKE"/>
    <property type="match status" value="1"/>
</dbReference>
<reference evidence="9" key="1">
    <citation type="journal article" date="2017" name="Nat. Ecol. Evol.">
        <title>Genome expansion and lineage-specific genetic innovations in the forest pathogenic fungi Armillaria.</title>
        <authorList>
            <person name="Sipos G."/>
            <person name="Prasanna A.N."/>
            <person name="Walter M.C."/>
            <person name="O'Connor E."/>
            <person name="Balint B."/>
            <person name="Krizsan K."/>
            <person name="Kiss B."/>
            <person name="Hess J."/>
            <person name="Varga T."/>
            <person name="Slot J."/>
            <person name="Riley R."/>
            <person name="Boka B."/>
            <person name="Rigling D."/>
            <person name="Barry K."/>
            <person name="Lee J."/>
            <person name="Mihaltcheva S."/>
            <person name="LaButti K."/>
            <person name="Lipzen A."/>
            <person name="Waldron R."/>
            <person name="Moloney N.M."/>
            <person name="Sperisen C."/>
            <person name="Kredics L."/>
            <person name="Vagvoelgyi C."/>
            <person name="Patrignani A."/>
            <person name="Fitzpatrick D."/>
            <person name="Nagy I."/>
            <person name="Doyle S."/>
            <person name="Anderson J.B."/>
            <person name="Grigoriev I.V."/>
            <person name="Gueldener U."/>
            <person name="Muensterkoetter M."/>
            <person name="Nagy L.G."/>
        </authorList>
    </citation>
    <scope>NUCLEOTIDE SEQUENCE [LARGE SCALE GENOMIC DNA]</scope>
    <source>
        <strain evidence="9">C18/9</strain>
    </source>
</reference>
<dbReference type="STRING" id="47428.A0A284RVK3"/>
<dbReference type="EMBL" id="FUEG01000018">
    <property type="protein sequence ID" value="SJL12771.1"/>
    <property type="molecule type" value="Genomic_DNA"/>
</dbReference>
<dbReference type="InterPro" id="IPR043128">
    <property type="entry name" value="Rev_trsase/Diguanyl_cyclase"/>
</dbReference>
<sequence>MFFRLTNSPATFQWMMNDVFKDLITEGKVTIYLDNILIFTTNLDEQENKLFLKVEKCEFKVLETVYLRVMISQGSSVLGFTNFYCKFIKNYSKVNQAFQQLKKQIAEDIILTIPTKEGRFRVEVETSNRAVGAVLSQQHEGKWRLVAFMSKALTATERNYEIYNKELLTIMLALSDWRHYLMGATEDIEIWTDHQNLQYLRKPQKLNR</sequence>
<dbReference type="GO" id="GO:0016787">
    <property type="term" value="F:hydrolase activity"/>
    <property type="evidence" value="ECO:0007669"/>
    <property type="project" value="UniProtKB-KW"/>
</dbReference>
<keyword evidence="3" id="KW-0540">Nuclease</keyword>
<keyword evidence="6" id="KW-0695">RNA-directed DNA polymerase</keyword>
<evidence type="ECO:0000313" key="8">
    <source>
        <dbReference type="EMBL" id="SJL12771.1"/>
    </source>
</evidence>
<dbReference type="InterPro" id="IPR043502">
    <property type="entry name" value="DNA/RNA_pol_sf"/>
</dbReference>
<dbReference type="Gene3D" id="3.10.20.370">
    <property type="match status" value="1"/>
</dbReference>
<keyword evidence="5" id="KW-0378">Hydrolase</keyword>
<dbReference type="Pfam" id="PF17917">
    <property type="entry name" value="RT_RNaseH"/>
    <property type="match status" value="1"/>
</dbReference>
<evidence type="ECO:0000256" key="5">
    <source>
        <dbReference type="ARBA" id="ARBA00022801"/>
    </source>
</evidence>
<evidence type="ECO:0000256" key="6">
    <source>
        <dbReference type="ARBA" id="ARBA00022918"/>
    </source>
</evidence>
<evidence type="ECO:0000259" key="7">
    <source>
        <dbReference type="Pfam" id="PF17917"/>
    </source>
</evidence>
<keyword evidence="2" id="KW-0548">Nucleotidyltransferase</keyword>
<organism evidence="8 9">
    <name type="scientific">Armillaria ostoyae</name>
    <name type="common">Armillaria root rot fungus</name>
    <dbReference type="NCBI Taxonomy" id="47428"/>
    <lineage>
        <taxon>Eukaryota</taxon>
        <taxon>Fungi</taxon>
        <taxon>Dikarya</taxon>
        <taxon>Basidiomycota</taxon>
        <taxon>Agaricomycotina</taxon>
        <taxon>Agaricomycetes</taxon>
        <taxon>Agaricomycetidae</taxon>
        <taxon>Agaricales</taxon>
        <taxon>Marasmiineae</taxon>
        <taxon>Physalacriaceae</taxon>
        <taxon>Armillaria</taxon>
    </lineage>
</organism>
<dbReference type="CDD" id="cd09274">
    <property type="entry name" value="RNase_HI_RT_Ty3"/>
    <property type="match status" value="1"/>
</dbReference>
<keyword evidence="9" id="KW-1185">Reference proteome</keyword>
<proteinExistence type="predicted"/>
<dbReference type="OrthoDB" id="425619at2759"/>
<evidence type="ECO:0000313" key="9">
    <source>
        <dbReference type="Proteomes" id="UP000219338"/>
    </source>
</evidence>
<dbReference type="GO" id="GO:0004519">
    <property type="term" value="F:endonuclease activity"/>
    <property type="evidence" value="ECO:0007669"/>
    <property type="project" value="UniProtKB-KW"/>
</dbReference>
<name>A0A284RVK3_ARMOS</name>
<dbReference type="Proteomes" id="UP000219338">
    <property type="component" value="Unassembled WGS sequence"/>
</dbReference>
<protein>
    <recommendedName>
        <fullName evidence="7">Reverse transcriptase RNase H-like domain-containing protein</fullName>
    </recommendedName>
</protein>
<dbReference type="InterPro" id="IPR050951">
    <property type="entry name" value="Retrovirus_Pol_polyprotein"/>
</dbReference>
<dbReference type="AlphaFoldDB" id="A0A284RVK3"/>
<dbReference type="GO" id="GO:0003964">
    <property type="term" value="F:RNA-directed DNA polymerase activity"/>
    <property type="evidence" value="ECO:0007669"/>
    <property type="project" value="UniProtKB-KW"/>
</dbReference>
<feature type="domain" description="Reverse transcriptase RNase H-like" evidence="7">
    <location>
        <begin position="118"/>
        <end position="206"/>
    </location>
</feature>
<dbReference type="PANTHER" id="PTHR37984">
    <property type="entry name" value="PROTEIN CBG26694"/>
    <property type="match status" value="1"/>
</dbReference>
<keyword evidence="1" id="KW-0808">Transferase</keyword>
<accession>A0A284RVK3</accession>
<keyword evidence="4" id="KW-0255">Endonuclease</keyword>
<gene>
    <name evidence="8" type="ORF">ARMOST_16202</name>
</gene>
<dbReference type="FunFam" id="3.10.20.370:FF:000001">
    <property type="entry name" value="Retrovirus-related Pol polyprotein from transposon 17.6-like protein"/>
    <property type="match status" value="1"/>
</dbReference>
<dbReference type="SUPFAM" id="SSF56672">
    <property type="entry name" value="DNA/RNA polymerases"/>
    <property type="match status" value="1"/>
</dbReference>
<evidence type="ECO:0000256" key="1">
    <source>
        <dbReference type="ARBA" id="ARBA00022679"/>
    </source>
</evidence>
<dbReference type="Gene3D" id="3.30.70.270">
    <property type="match status" value="1"/>
</dbReference>
<evidence type="ECO:0000256" key="2">
    <source>
        <dbReference type="ARBA" id="ARBA00022695"/>
    </source>
</evidence>
<evidence type="ECO:0000256" key="4">
    <source>
        <dbReference type="ARBA" id="ARBA00022759"/>
    </source>
</evidence>
<evidence type="ECO:0000256" key="3">
    <source>
        <dbReference type="ARBA" id="ARBA00022722"/>
    </source>
</evidence>
<dbReference type="InterPro" id="IPR041373">
    <property type="entry name" value="RT_RNaseH"/>
</dbReference>